<dbReference type="AlphaFoldDB" id="A0AAD7DUQ7"/>
<evidence type="ECO:0000313" key="3">
    <source>
        <dbReference type="Proteomes" id="UP001215598"/>
    </source>
</evidence>
<feature type="region of interest" description="Disordered" evidence="1">
    <location>
        <begin position="331"/>
        <end position="353"/>
    </location>
</feature>
<feature type="compositionally biased region" description="Gly residues" evidence="1">
    <location>
        <begin position="751"/>
        <end position="774"/>
    </location>
</feature>
<comment type="caution">
    <text evidence="2">The sequence shown here is derived from an EMBL/GenBank/DDBJ whole genome shotgun (WGS) entry which is preliminary data.</text>
</comment>
<feature type="compositionally biased region" description="Polar residues" evidence="1">
    <location>
        <begin position="619"/>
        <end position="629"/>
    </location>
</feature>
<dbReference type="Proteomes" id="UP001215598">
    <property type="component" value="Unassembled WGS sequence"/>
</dbReference>
<feature type="region of interest" description="Disordered" evidence="1">
    <location>
        <begin position="166"/>
        <end position="221"/>
    </location>
</feature>
<feature type="region of interest" description="Disordered" evidence="1">
    <location>
        <begin position="716"/>
        <end position="774"/>
    </location>
</feature>
<reference evidence="2" key="1">
    <citation type="submission" date="2023-03" db="EMBL/GenBank/DDBJ databases">
        <title>Massive genome expansion in bonnet fungi (Mycena s.s.) driven by repeated elements and novel gene families across ecological guilds.</title>
        <authorList>
            <consortium name="Lawrence Berkeley National Laboratory"/>
            <person name="Harder C.B."/>
            <person name="Miyauchi S."/>
            <person name="Viragh M."/>
            <person name="Kuo A."/>
            <person name="Thoen E."/>
            <person name="Andreopoulos B."/>
            <person name="Lu D."/>
            <person name="Skrede I."/>
            <person name="Drula E."/>
            <person name="Henrissat B."/>
            <person name="Morin E."/>
            <person name="Kohler A."/>
            <person name="Barry K."/>
            <person name="LaButti K."/>
            <person name="Morin E."/>
            <person name="Salamov A."/>
            <person name="Lipzen A."/>
            <person name="Mereny Z."/>
            <person name="Hegedus B."/>
            <person name="Baldrian P."/>
            <person name="Stursova M."/>
            <person name="Weitz H."/>
            <person name="Taylor A."/>
            <person name="Grigoriev I.V."/>
            <person name="Nagy L.G."/>
            <person name="Martin F."/>
            <person name="Kauserud H."/>
        </authorList>
    </citation>
    <scope>NUCLEOTIDE SEQUENCE</scope>
    <source>
        <strain evidence="2">CBHHK182m</strain>
    </source>
</reference>
<proteinExistence type="predicted"/>
<organism evidence="2 3">
    <name type="scientific">Mycena metata</name>
    <dbReference type="NCBI Taxonomy" id="1033252"/>
    <lineage>
        <taxon>Eukaryota</taxon>
        <taxon>Fungi</taxon>
        <taxon>Dikarya</taxon>
        <taxon>Basidiomycota</taxon>
        <taxon>Agaricomycotina</taxon>
        <taxon>Agaricomycetes</taxon>
        <taxon>Agaricomycetidae</taxon>
        <taxon>Agaricales</taxon>
        <taxon>Marasmiineae</taxon>
        <taxon>Mycenaceae</taxon>
        <taxon>Mycena</taxon>
    </lineage>
</organism>
<feature type="region of interest" description="Disordered" evidence="1">
    <location>
        <begin position="456"/>
        <end position="483"/>
    </location>
</feature>
<feature type="region of interest" description="Disordered" evidence="1">
    <location>
        <begin position="606"/>
        <end position="653"/>
    </location>
</feature>
<feature type="region of interest" description="Disordered" evidence="1">
    <location>
        <begin position="384"/>
        <end position="433"/>
    </location>
</feature>
<feature type="region of interest" description="Disordered" evidence="1">
    <location>
        <begin position="824"/>
        <end position="846"/>
    </location>
</feature>
<feature type="compositionally biased region" description="Basic residues" evidence="1">
    <location>
        <begin position="826"/>
        <end position="839"/>
    </location>
</feature>
<sequence length="935" mass="98978">MRPDHRFTTTSMPRGRKTKFREDQVHWLLELLPDFESAQRRGKVSSFWPKMERKFFKEWPEETELGLELPVPDDGSANAAPPMADEDAARLGKATLERKKQLKSWFNNNSQKLKRAGDTVSTRKQGSLAVRLFKNLVKRRRRLQEVEIYQKRNKDKIHAAVAYAKSQVDMSSDSDSSSSSDSDGSGSSSSSDSDESSNSDSDNSTSETGDAGGASSSKAGVGGRFKKRAALKSIKLDRRGRAEAMSLRRRVAQALFEKENEEEKGIVRKAYLEQKGHVEDEEFSKAADERTPEQIQSAIDELEGIVAEFHNAIFKMTGWVGVSVLGGPTPEEGGSITQKTFASGESPAGLTLPASLPDWDRVLQGTGQWLKRLECNSRAVRKARALAAKPDAPESASTPTNPPPPPVEKPAPQTKSTASKAKAPPKPKKLGKKALAAAKAASLADWADIYGTEIPLPTGADDTLDPVLGPVSPDRDHGQQDTDLENNVIDPALLEGAAPSATATTETAPDPATVPDPAYASVAKAAHDLDTNAPYVSPIVKEFGALNGAAGVDPADYQFLDANMSSFKYLSTALRVPSTASVVLSPVKTTPRPSPRPAWMNAATTTPLLHGSSPLRGLTTATGTSSRLGPTTPPRHRKLDGVSSATPASGEGLGTALATPTSMSSTSGAVAHSPIRDPSTLATSKISAPTSTPVARNVTSASTPVVDDDVLTPEHFPDSRPLCKPPLAAQVETSHEGTAPPGRGRGRGRGTTRGGGASRGRGRGAGGNIGGGGGNIAGKTAAELGYSFMQTYDGNGNVVPLPLDTVVQPAPTTDSRRIQAMQKTAARGKKGKVAPRKNPLHNPDGHHDLVVFPSPNAPKPGLLDLPAELPEGSKRAKRAPNRDIPMPLSYKSQVMPGAADAAQAKHDAMWVEKLASGKKRAVPGNDENTVPAAKK</sequence>
<feature type="compositionally biased region" description="Low complexity" evidence="1">
    <location>
        <begin position="198"/>
        <end position="219"/>
    </location>
</feature>
<gene>
    <name evidence="2" type="ORF">B0H16DRAFT_1749436</name>
</gene>
<feature type="compositionally biased region" description="Low complexity" evidence="1">
    <location>
        <begin position="171"/>
        <end position="191"/>
    </location>
</feature>
<evidence type="ECO:0000256" key="1">
    <source>
        <dbReference type="SAM" id="MobiDB-lite"/>
    </source>
</evidence>
<feature type="compositionally biased region" description="Basic residues" evidence="1">
    <location>
        <begin position="423"/>
        <end position="432"/>
    </location>
</feature>
<name>A0AAD7DUQ7_9AGAR</name>
<feature type="compositionally biased region" description="Low complexity" evidence="1">
    <location>
        <begin position="410"/>
        <end position="422"/>
    </location>
</feature>
<accession>A0AAD7DUQ7</accession>
<feature type="compositionally biased region" description="Low complexity" evidence="1">
    <location>
        <begin position="385"/>
        <end position="399"/>
    </location>
</feature>
<evidence type="ECO:0000313" key="2">
    <source>
        <dbReference type="EMBL" id="KAJ7699403.1"/>
    </source>
</evidence>
<protein>
    <submittedName>
        <fullName evidence="2">Uncharacterized protein</fullName>
    </submittedName>
</protein>
<feature type="compositionally biased region" description="Pro residues" evidence="1">
    <location>
        <begin position="400"/>
        <end position="409"/>
    </location>
</feature>
<dbReference type="EMBL" id="JARKIB010000574">
    <property type="protein sequence ID" value="KAJ7699403.1"/>
    <property type="molecule type" value="Genomic_DNA"/>
</dbReference>
<keyword evidence="3" id="KW-1185">Reference proteome</keyword>